<name>A0A811TZC9_CERCA</name>
<comment type="caution">
    <text evidence="2">The sequence shown here is derived from an EMBL/GenBank/DDBJ whole genome shotgun (WGS) entry which is preliminary data.</text>
</comment>
<gene>
    <name evidence="2" type="ORF">CCAP1982_LOCUS526</name>
</gene>
<dbReference type="Proteomes" id="UP000606786">
    <property type="component" value="Unassembled WGS sequence"/>
</dbReference>
<protein>
    <submittedName>
        <fullName evidence="2">(Mediterranean fruit fly) hypothetical protein</fullName>
    </submittedName>
</protein>
<dbReference type="AlphaFoldDB" id="A0A811TZC9"/>
<dbReference type="EMBL" id="CAJHJT010000001">
    <property type="protein sequence ID" value="CAD6991611.1"/>
    <property type="molecule type" value="Genomic_DNA"/>
</dbReference>
<reference evidence="2" key="1">
    <citation type="submission" date="2020-11" db="EMBL/GenBank/DDBJ databases">
        <authorList>
            <person name="Whitehead M."/>
        </authorList>
    </citation>
    <scope>NUCLEOTIDE SEQUENCE</scope>
    <source>
        <strain evidence="2">EGII</strain>
    </source>
</reference>
<feature type="compositionally biased region" description="Basic residues" evidence="1">
    <location>
        <begin position="92"/>
        <end position="106"/>
    </location>
</feature>
<feature type="region of interest" description="Disordered" evidence="1">
    <location>
        <begin position="80"/>
        <end position="106"/>
    </location>
</feature>
<evidence type="ECO:0000313" key="3">
    <source>
        <dbReference type="Proteomes" id="UP000606786"/>
    </source>
</evidence>
<evidence type="ECO:0000256" key="1">
    <source>
        <dbReference type="SAM" id="MobiDB-lite"/>
    </source>
</evidence>
<accession>A0A811TZC9</accession>
<keyword evidence="3" id="KW-1185">Reference proteome</keyword>
<sequence>MLLLHEHEFSDLVKVTWIDYLKREDLLRYAAEFGFDESGTVDELKRFASFIQVYSGREDLKDRFTELTLRHARPAVTLEPAMPREDTETPLPRRHGIIFRKTRKRQ</sequence>
<evidence type="ECO:0000313" key="2">
    <source>
        <dbReference type="EMBL" id="CAD6991611.1"/>
    </source>
</evidence>
<proteinExistence type="predicted"/>
<organism evidence="2 3">
    <name type="scientific">Ceratitis capitata</name>
    <name type="common">Mediterranean fruit fly</name>
    <name type="synonym">Tephritis capitata</name>
    <dbReference type="NCBI Taxonomy" id="7213"/>
    <lineage>
        <taxon>Eukaryota</taxon>
        <taxon>Metazoa</taxon>
        <taxon>Ecdysozoa</taxon>
        <taxon>Arthropoda</taxon>
        <taxon>Hexapoda</taxon>
        <taxon>Insecta</taxon>
        <taxon>Pterygota</taxon>
        <taxon>Neoptera</taxon>
        <taxon>Endopterygota</taxon>
        <taxon>Diptera</taxon>
        <taxon>Brachycera</taxon>
        <taxon>Muscomorpha</taxon>
        <taxon>Tephritoidea</taxon>
        <taxon>Tephritidae</taxon>
        <taxon>Ceratitis</taxon>
        <taxon>Ceratitis</taxon>
    </lineage>
</organism>